<reference evidence="1" key="1">
    <citation type="submission" date="2021-05" db="EMBL/GenBank/DDBJ databases">
        <title>Comparative genomics of three Colletotrichum scovillei strains and genetic complementation revealed genes involved fungal growth and virulence on chili pepper.</title>
        <authorList>
            <person name="Hsieh D.-K."/>
            <person name="Chuang S.-C."/>
            <person name="Chen C.-Y."/>
            <person name="Chao Y.-T."/>
            <person name="Lu M.-Y.J."/>
            <person name="Lee M.-H."/>
            <person name="Shih M.-C."/>
        </authorList>
    </citation>
    <scope>NUCLEOTIDE SEQUENCE</scope>
    <source>
        <strain evidence="1">Coll-153</strain>
    </source>
</reference>
<dbReference type="EMBL" id="JAESDN010000011">
    <property type="protein sequence ID" value="KAG7044003.1"/>
    <property type="molecule type" value="Genomic_DNA"/>
</dbReference>
<protein>
    <submittedName>
        <fullName evidence="1">Uncharacterized protein</fullName>
    </submittedName>
</protein>
<evidence type="ECO:0000313" key="2">
    <source>
        <dbReference type="Proteomes" id="UP000699042"/>
    </source>
</evidence>
<dbReference type="AlphaFoldDB" id="A0A9P7QVM1"/>
<gene>
    <name evidence="1" type="ORF">JMJ77_011822</name>
</gene>
<dbReference type="Proteomes" id="UP000699042">
    <property type="component" value="Unassembled WGS sequence"/>
</dbReference>
<name>A0A9P7QVM1_9PEZI</name>
<evidence type="ECO:0000313" key="1">
    <source>
        <dbReference type="EMBL" id="KAG7044003.1"/>
    </source>
</evidence>
<keyword evidence="2" id="KW-1185">Reference proteome</keyword>
<accession>A0A9P7QVM1</accession>
<proteinExistence type="predicted"/>
<sequence>MFSGKVSESENCQTRKKVTREKVVMRANTEAREPHVGNARRMV</sequence>
<comment type="caution">
    <text evidence="1">The sequence shown here is derived from an EMBL/GenBank/DDBJ whole genome shotgun (WGS) entry which is preliminary data.</text>
</comment>
<organism evidence="1 2">
    <name type="scientific">Colletotrichum scovillei</name>
    <dbReference type="NCBI Taxonomy" id="1209932"/>
    <lineage>
        <taxon>Eukaryota</taxon>
        <taxon>Fungi</taxon>
        <taxon>Dikarya</taxon>
        <taxon>Ascomycota</taxon>
        <taxon>Pezizomycotina</taxon>
        <taxon>Sordariomycetes</taxon>
        <taxon>Hypocreomycetidae</taxon>
        <taxon>Glomerellales</taxon>
        <taxon>Glomerellaceae</taxon>
        <taxon>Colletotrichum</taxon>
        <taxon>Colletotrichum acutatum species complex</taxon>
    </lineage>
</organism>